<evidence type="ECO:0000313" key="2">
    <source>
        <dbReference type="EMBL" id="GGB49112.1"/>
    </source>
</evidence>
<keyword evidence="3" id="KW-1185">Reference proteome</keyword>
<comment type="caution">
    <text evidence="2">The sequence shown here is derived from an EMBL/GenBank/DDBJ whole genome shotgun (WGS) entry which is preliminary data.</text>
</comment>
<accession>A0A916TKM2</accession>
<gene>
    <name evidence="2" type="ORF">GCM10011316_21560</name>
</gene>
<dbReference type="OrthoDB" id="9829921at2"/>
<reference evidence="2" key="2">
    <citation type="submission" date="2020-09" db="EMBL/GenBank/DDBJ databases">
        <authorList>
            <person name="Sun Q."/>
            <person name="Zhou Y."/>
        </authorList>
    </citation>
    <scope>NUCLEOTIDE SEQUENCE</scope>
    <source>
        <strain evidence="2">CGMCC 1.12426</strain>
    </source>
</reference>
<feature type="region of interest" description="Disordered" evidence="1">
    <location>
        <begin position="156"/>
        <end position="176"/>
    </location>
</feature>
<proteinExistence type="predicted"/>
<dbReference type="Proteomes" id="UP000605148">
    <property type="component" value="Unassembled WGS sequence"/>
</dbReference>
<dbReference type="AlphaFoldDB" id="A0A916TKM2"/>
<name>A0A916TKM2_9HYPH</name>
<dbReference type="RefSeq" id="WP_150496350.1">
    <property type="nucleotide sequence ID" value="NZ_BMFA01000006.1"/>
</dbReference>
<dbReference type="EMBL" id="BMFA01000006">
    <property type="protein sequence ID" value="GGB49112.1"/>
    <property type="molecule type" value="Genomic_DNA"/>
</dbReference>
<reference evidence="2" key="1">
    <citation type="journal article" date="2014" name="Int. J. Syst. Evol. Microbiol.">
        <title>Complete genome sequence of Corynebacterium casei LMG S-19264T (=DSM 44701T), isolated from a smear-ripened cheese.</title>
        <authorList>
            <consortium name="US DOE Joint Genome Institute (JGI-PGF)"/>
            <person name="Walter F."/>
            <person name="Albersmeier A."/>
            <person name="Kalinowski J."/>
            <person name="Ruckert C."/>
        </authorList>
    </citation>
    <scope>NUCLEOTIDE SEQUENCE</scope>
    <source>
        <strain evidence="2">CGMCC 1.12426</strain>
    </source>
</reference>
<feature type="compositionally biased region" description="Basic and acidic residues" evidence="1">
    <location>
        <begin position="1"/>
        <end position="10"/>
    </location>
</feature>
<sequence>MDDFDPDHRKSNTPLSDARGKPGLPPGVKEIDYSFIDRACEAIGLHKVDKEPANTESVPDVDADPNVEGNQQALPSPKDGFLASCKKSEPWAPFDDVEKTKARMERYSSSDLLDSLSDFKDLIDSSSDAEAFTKTTRKSFIAANIVLNERVRAANDPAPAPAFRPQPKRNKAPKGHAADLSNIVRVIDMHFCWMIGHRPAGRHVVAIFGQCFDFDEAYRFVTARGRNEKKLGHLGLVDTLGAGYCRLGNASFKTEGDRSIWRYVIRKREQYRSDLINTQLKASVNREEWANLLASGYLLTRHDIAITGQKLMTIMHLLGQTNGDRPTRYMQKYGAACRALGISKPDHQSRSAAATG</sequence>
<organism evidence="2 3">
    <name type="scientific">Roseibium aquae</name>
    <dbReference type="NCBI Taxonomy" id="1323746"/>
    <lineage>
        <taxon>Bacteria</taxon>
        <taxon>Pseudomonadati</taxon>
        <taxon>Pseudomonadota</taxon>
        <taxon>Alphaproteobacteria</taxon>
        <taxon>Hyphomicrobiales</taxon>
        <taxon>Stappiaceae</taxon>
        <taxon>Roseibium</taxon>
    </lineage>
</organism>
<evidence type="ECO:0000313" key="3">
    <source>
        <dbReference type="Proteomes" id="UP000605148"/>
    </source>
</evidence>
<feature type="region of interest" description="Disordered" evidence="1">
    <location>
        <begin position="1"/>
        <end position="28"/>
    </location>
</feature>
<evidence type="ECO:0000256" key="1">
    <source>
        <dbReference type="SAM" id="MobiDB-lite"/>
    </source>
</evidence>
<protein>
    <submittedName>
        <fullName evidence="2">Uncharacterized protein</fullName>
    </submittedName>
</protein>
<feature type="region of interest" description="Disordered" evidence="1">
    <location>
        <begin position="46"/>
        <end position="81"/>
    </location>
</feature>